<gene>
    <name evidence="2" type="ORF">IFM89_012154</name>
</gene>
<dbReference type="PANTHER" id="PTHR36709">
    <property type="entry name" value="OS02G0604100 PROTEIN"/>
    <property type="match status" value="1"/>
</dbReference>
<accession>A0A835MI66</accession>
<feature type="compositionally biased region" description="Basic residues" evidence="1">
    <location>
        <begin position="31"/>
        <end position="46"/>
    </location>
</feature>
<protein>
    <submittedName>
        <fullName evidence="2">Uncharacterized protein</fullName>
    </submittedName>
</protein>
<dbReference type="Proteomes" id="UP000631114">
    <property type="component" value="Unassembled WGS sequence"/>
</dbReference>
<feature type="region of interest" description="Disordered" evidence="1">
    <location>
        <begin position="91"/>
        <end position="117"/>
    </location>
</feature>
<feature type="compositionally biased region" description="Basic residues" evidence="1">
    <location>
        <begin position="91"/>
        <end position="105"/>
    </location>
</feature>
<proteinExistence type="predicted"/>
<evidence type="ECO:0000313" key="3">
    <source>
        <dbReference type="Proteomes" id="UP000631114"/>
    </source>
</evidence>
<reference evidence="2 3" key="1">
    <citation type="submission" date="2020-10" db="EMBL/GenBank/DDBJ databases">
        <title>The Coptis chinensis genome and diversification of protoberbering-type alkaloids.</title>
        <authorList>
            <person name="Wang B."/>
            <person name="Shu S."/>
            <person name="Song C."/>
            <person name="Liu Y."/>
        </authorList>
    </citation>
    <scope>NUCLEOTIDE SEQUENCE [LARGE SCALE GENOMIC DNA]</scope>
    <source>
        <strain evidence="2">HL-2020</strain>
        <tissue evidence="2">Leaf</tissue>
    </source>
</reference>
<feature type="region of interest" description="Disordered" evidence="1">
    <location>
        <begin position="1"/>
        <end position="46"/>
    </location>
</feature>
<evidence type="ECO:0000256" key="1">
    <source>
        <dbReference type="SAM" id="MobiDB-lite"/>
    </source>
</evidence>
<sequence>MTKFNVIQKKRRAQKAESKRKIHGDPLTGKLKTRPQTHTLSGKRKRKLLKKWRRDNKQDALLLSTAMEHDALATAEGTTTKFQLKKKNTKKLKVKHLKRGGKKQKKAVEVSVDAMVE</sequence>
<dbReference type="OrthoDB" id="775892at2759"/>
<evidence type="ECO:0000313" key="2">
    <source>
        <dbReference type="EMBL" id="KAF9624641.1"/>
    </source>
</evidence>
<keyword evidence="3" id="KW-1185">Reference proteome</keyword>
<dbReference type="AlphaFoldDB" id="A0A835MI66"/>
<comment type="caution">
    <text evidence="2">The sequence shown here is derived from an EMBL/GenBank/DDBJ whole genome shotgun (WGS) entry which is preliminary data.</text>
</comment>
<dbReference type="PANTHER" id="PTHR36709:SF1">
    <property type="entry name" value="OS02G0604100 PROTEIN"/>
    <property type="match status" value="1"/>
</dbReference>
<dbReference type="EMBL" id="JADFTS010000001">
    <property type="protein sequence ID" value="KAF9624641.1"/>
    <property type="molecule type" value="Genomic_DNA"/>
</dbReference>
<name>A0A835MI66_9MAGN</name>
<organism evidence="2 3">
    <name type="scientific">Coptis chinensis</name>
    <dbReference type="NCBI Taxonomy" id="261450"/>
    <lineage>
        <taxon>Eukaryota</taxon>
        <taxon>Viridiplantae</taxon>
        <taxon>Streptophyta</taxon>
        <taxon>Embryophyta</taxon>
        <taxon>Tracheophyta</taxon>
        <taxon>Spermatophyta</taxon>
        <taxon>Magnoliopsida</taxon>
        <taxon>Ranunculales</taxon>
        <taxon>Ranunculaceae</taxon>
        <taxon>Coptidoideae</taxon>
        <taxon>Coptis</taxon>
    </lineage>
</organism>